<evidence type="ECO:0000256" key="12">
    <source>
        <dbReference type="RuleBase" id="RU003784"/>
    </source>
</evidence>
<dbReference type="Pfam" id="PF01715">
    <property type="entry name" value="IPPT"/>
    <property type="match status" value="1"/>
</dbReference>
<evidence type="ECO:0000256" key="11">
    <source>
        <dbReference type="RuleBase" id="RU003783"/>
    </source>
</evidence>
<sequence>MRVPPDVLRRCWFLAGATACGKTAAAIELARRLNAEVLSLDSMAIYRGMDIGTAKPTSDEQAAVPHHLIDLVDPCVDFSVAEYVTASQRTCEDILSRGKVPLFVGGTGLYLRSLLRGVFEGPSADLAIRARLEQFIQQHSPEALHARLSEVDQASAKRLHPQDVRRVIRALEIFELTGVAASSQLAEGPLPEGERPRRVFWLAPPRAWLHERINRRVDRMFEAGLVDEVRRLVERPGGLGRTSSQALGYKEVVEYLDGRLTRAECIVQVKTRTRQFAKRQETWFRNLIEARPVEITGRESSAELAGRILELGLAE</sequence>
<organism evidence="14 15">
    <name type="scientific">Caulifigura coniformis</name>
    <dbReference type="NCBI Taxonomy" id="2527983"/>
    <lineage>
        <taxon>Bacteria</taxon>
        <taxon>Pseudomonadati</taxon>
        <taxon>Planctomycetota</taxon>
        <taxon>Planctomycetia</taxon>
        <taxon>Planctomycetales</taxon>
        <taxon>Planctomycetaceae</taxon>
        <taxon>Caulifigura</taxon>
    </lineage>
</organism>
<dbReference type="KEGG" id="ccos:Pan44_11710"/>
<dbReference type="EC" id="2.5.1.75" evidence="10"/>
<dbReference type="GO" id="GO:0052381">
    <property type="term" value="F:tRNA dimethylallyltransferase activity"/>
    <property type="evidence" value="ECO:0007669"/>
    <property type="project" value="UniProtKB-UniRule"/>
</dbReference>
<comment type="function">
    <text evidence="2 10 12">Catalyzes the transfer of a dimethylallyl group onto the adenine at position 37 in tRNAs that read codons beginning with uridine, leading to the formation of N6-(dimethylallyl)adenosine (i(6)A).</text>
</comment>
<feature type="binding site" evidence="10">
    <location>
        <begin position="16"/>
        <end position="23"/>
    </location>
    <ligand>
        <name>ATP</name>
        <dbReference type="ChEBI" id="CHEBI:30616"/>
    </ligand>
</feature>
<dbReference type="Gene3D" id="1.10.20.140">
    <property type="match status" value="1"/>
</dbReference>
<protein>
    <recommendedName>
        <fullName evidence="10">tRNA dimethylallyltransferase</fullName>
        <ecNumber evidence="10">2.5.1.75</ecNumber>
    </recommendedName>
    <alternativeName>
        <fullName evidence="10">Dimethylallyl diphosphate:tRNA dimethylallyltransferase</fullName>
        <shortName evidence="10">DMAPP:tRNA dimethylallyltransferase</shortName>
        <shortName evidence="10">DMATase</shortName>
    </alternativeName>
    <alternativeName>
        <fullName evidence="10">Isopentenyl-diphosphate:tRNA isopentenyltransferase</fullName>
        <shortName evidence="10">IPP transferase</shortName>
        <shortName evidence="10">IPPT</shortName>
        <shortName evidence="10">IPTase</shortName>
    </alternativeName>
</protein>
<evidence type="ECO:0000256" key="9">
    <source>
        <dbReference type="ARBA" id="ARBA00049563"/>
    </source>
</evidence>
<dbReference type="PANTHER" id="PTHR11088">
    <property type="entry name" value="TRNA DIMETHYLALLYLTRANSFERASE"/>
    <property type="match status" value="1"/>
</dbReference>
<dbReference type="GO" id="GO:0006400">
    <property type="term" value="P:tRNA modification"/>
    <property type="evidence" value="ECO:0007669"/>
    <property type="project" value="TreeGrafter"/>
</dbReference>
<dbReference type="Gene3D" id="3.40.50.300">
    <property type="entry name" value="P-loop containing nucleotide triphosphate hydrolases"/>
    <property type="match status" value="1"/>
</dbReference>
<evidence type="ECO:0000256" key="4">
    <source>
        <dbReference type="ARBA" id="ARBA00022679"/>
    </source>
</evidence>
<dbReference type="FunCoup" id="A0A517SAP8">
    <property type="interactions" value="486"/>
</dbReference>
<dbReference type="InterPro" id="IPR018022">
    <property type="entry name" value="IPT"/>
</dbReference>
<dbReference type="Proteomes" id="UP000315700">
    <property type="component" value="Chromosome"/>
</dbReference>
<evidence type="ECO:0000313" key="14">
    <source>
        <dbReference type="EMBL" id="QDT53156.1"/>
    </source>
</evidence>
<comment type="caution">
    <text evidence="10">Lacks conserved residue(s) required for the propagation of feature annotation.</text>
</comment>
<reference evidence="14 15" key="1">
    <citation type="submission" date="2019-02" db="EMBL/GenBank/DDBJ databases">
        <title>Deep-cultivation of Planctomycetes and their phenomic and genomic characterization uncovers novel biology.</title>
        <authorList>
            <person name="Wiegand S."/>
            <person name="Jogler M."/>
            <person name="Boedeker C."/>
            <person name="Pinto D."/>
            <person name="Vollmers J."/>
            <person name="Rivas-Marin E."/>
            <person name="Kohn T."/>
            <person name="Peeters S.H."/>
            <person name="Heuer A."/>
            <person name="Rast P."/>
            <person name="Oberbeckmann S."/>
            <person name="Bunk B."/>
            <person name="Jeske O."/>
            <person name="Meyerdierks A."/>
            <person name="Storesund J.E."/>
            <person name="Kallscheuer N."/>
            <person name="Luecker S."/>
            <person name="Lage O.M."/>
            <person name="Pohl T."/>
            <person name="Merkel B.J."/>
            <person name="Hornburger P."/>
            <person name="Mueller R.-W."/>
            <person name="Bruemmer F."/>
            <person name="Labrenz M."/>
            <person name="Spormann A.M."/>
            <person name="Op den Camp H."/>
            <person name="Overmann J."/>
            <person name="Amann R."/>
            <person name="Jetten M.S.M."/>
            <person name="Mascher T."/>
            <person name="Medema M.H."/>
            <person name="Devos D.P."/>
            <person name="Kaster A.-K."/>
            <person name="Ovreas L."/>
            <person name="Rohde M."/>
            <person name="Galperin M.Y."/>
            <person name="Jogler C."/>
        </authorList>
    </citation>
    <scope>NUCLEOTIDE SEQUENCE [LARGE SCALE GENOMIC DNA]</scope>
    <source>
        <strain evidence="14 15">Pan44</strain>
    </source>
</reference>
<comment type="similarity">
    <text evidence="3 10 13">Belongs to the IPP transferase family.</text>
</comment>
<evidence type="ECO:0000256" key="10">
    <source>
        <dbReference type="HAMAP-Rule" id="MF_00185"/>
    </source>
</evidence>
<dbReference type="InterPro" id="IPR027417">
    <property type="entry name" value="P-loop_NTPase"/>
</dbReference>
<dbReference type="InParanoid" id="A0A517SAP8"/>
<keyword evidence="4 10" id="KW-0808">Transferase</keyword>
<evidence type="ECO:0000256" key="6">
    <source>
        <dbReference type="ARBA" id="ARBA00022741"/>
    </source>
</evidence>
<dbReference type="HAMAP" id="MF_00185">
    <property type="entry name" value="IPP_trans"/>
    <property type="match status" value="1"/>
</dbReference>
<dbReference type="SUPFAM" id="SSF52540">
    <property type="entry name" value="P-loop containing nucleoside triphosphate hydrolases"/>
    <property type="match status" value="2"/>
</dbReference>
<gene>
    <name evidence="10 14" type="primary">miaA</name>
    <name evidence="14" type="ORF">Pan44_11710</name>
</gene>
<dbReference type="PANTHER" id="PTHR11088:SF60">
    <property type="entry name" value="TRNA DIMETHYLALLYLTRANSFERASE"/>
    <property type="match status" value="1"/>
</dbReference>
<evidence type="ECO:0000313" key="15">
    <source>
        <dbReference type="Proteomes" id="UP000315700"/>
    </source>
</evidence>
<keyword evidence="5 10" id="KW-0819">tRNA processing</keyword>
<evidence type="ECO:0000256" key="5">
    <source>
        <dbReference type="ARBA" id="ARBA00022694"/>
    </source>
</evidence>
<dbReference type="GO" id="GO:0005524">
    <property type="term" value="F:ATP binding"/>
    <property type="evidence" value="ECO:0007669"/>
    <property type="project" value="UniProtKB-UniRule"/>
</dbReference>
<dbReference type="RefSeq" id="WP_145028132.1">
    <property type="nucleotide sequence ID" value="NZ_CP036271.1"/>
</dbReference>
<feature type="site" description="Interaction with substrate tRNA" evidence="10">
    <location>
        <position position="107"/>
    </location>
</feature>
<proteinExistence type="inferred from homology"/>
<comment type="subunit">
    <text evidence="10">Monomer.</text>
</comment>
<evidence type="ECO:0000256" key="3">
    <source>
        <dbReference type="ARBA" id="ARBA00005842"/>
    </source>
</evidence>
<keyword evidence="8 10" id="KW-0460">Magnesium</keyword>
<evidence type="ECO:0000256" key="13">
    <source>
        <dbReference type="RuleBase" id="RU003785"/>
    </source>
</evidence>
<keyword evidence="6 10" id="KW-0547">Nucleotide-binding</keyword>
<feature type="region of interest" description="Interaction with substrate tRNA" evidence="10">
    <location>
        <begin position="41"/>
        <end position="44"/>
    </location>
</feature>
<evidence type="ECO:0000256" key="2">
    <source>
        <dbReference type="ARBA" id="ARBA00003213"/>
    </source>
</evidence>
<evidence type="ECO:0000256" key="8">
    <source>
        <dbReference type="ARBA" id="ARBA00022842"/>
    </source>
</evidence>
<feature type="site" description="Interaction with substrate tRNA" evidence="10">
    <location>
        <position position="129"/>
    </location>
</feature>
<keyword evidence="15" id="KW-1185">Reference proteome</keyword>
<comment type="cofactor">
    <cofactor evidence="1 10">
        <name>Mg(2+)</name>
        <dbReference type="ChEBI" id="CHEBI:18420"/>
    </cofactor>
</comment>
<keyword evidence="7 10" id="KW-0067">ATP-binding</keyword>
<dbReference type="InterPro" id="IPR039657">
    <property type="entry name" value="Dimethylallyltransferase"/>
</dbReference>
<dbReference type="AlphaFoldDB" id="A0A517SAP8"/>
<evidence type="ECO:0000256" key="1">
    <source>
        <dbReference type="ARBA" id="ARBA00001946"/>
    </source>
</evidence>
<name>A0A517SAP8_9PLAN</name>
<evidence type="ECO:0000256" key="7">
    <source>
        <dbReference type="ARBA" id="ARBA00022840"/>
    </source>
</evidence>
<dbReference type="NCBIfam" id="TIGR00174">
    <property type="entry name" value="miaA"/>
    <property type="match status" value="1"/>
</dbReference>
<accession>A0A517SAP8</accession>
<feature type="binding site" evidence="10">
    <location>
        <begin position="18"/>
        <end position="23"/>
    </location>
    <ligand>
        <name>substrate</name>
    </ligand>
</feature>
<dbReference type="EMBL" id="CP036271">
    <property type="protein sequence ID" value="QDT53156.1"/>
    <property type="molecule type" value="Genomic_DNA"/>
</dbReference>
<dbReference type="OrthoDB" id="9776390at2"/>
<comment type="catalytic activity">
    <reaction evidence="9 10 11">
        <text>adenosine(37) in tRNA + dimethylallyl diphosphate = N(6)-dimethylallyladenosine(37) in tRNA + diphosphate</text>
        <dbReference type="Rhea" id="RHEA:26482"/>
        <dbReference type="Rhea" id="RHEA-COMP:10162"/>
        <dbReference type="Rhea" id="RHEA-COMP:10375"/>
        <dbReference type="ChEBI" id="CHEBI:33019"/>
        <dbReference type="ChEBI" id="CHEBI:57623"/>
        <dbReference type="ChEBI" id="CHEBI:74411"/>
        <dbReference type="ChEBI" id="CHEBI:74415"/>
        <dbReference type="EC" id="2.5.1.75"/>
    </reaction>
</comment>